<proteinExistence type="predicted"/>
<evidence type="ECO:0000313" key="1">
    <source>
        <dbReference type="EMBL" id="ASD50457.1"/>
    </source>
</evidence>
<organism evidence="1 2">
    <name type="scientific">Acidovorax phage ACP17</name>
    <dbReference type="NCBI Taxonomy" id="2010329"/>
    <lineage>
        <taxon>Viruses</taxon>
        <taxon>Duplodnaviria</taxon>
        <taxon>Heunggongvirae</taxon>
        <taxon>Uroviricota</taxon>
        <taxon>Caudoviricetes</taxon>
        <taxon>Busanvirus</taxon>
        <taxon>Busanvirus ACP17</taxon>
    </lineage>
</organism>
<dbReference type="RefSeq" id="YP_009609775.1">
    <property type="nucleotide sequence ID" value="NC_041997.1"/>
</dbReference>
<sequence length="182" mass="19604">MTEEKNYVTLLTERAGTMGAIKARDVQKMLAKCGAGENSQATSKTVQINGNADYTKAANPAALAKLTNDSVAGVVVFWNEEEVMARTCDGVTWSVHSSPIEFPGFLTTMVIHKDVTRKEISSFRDMAATAPVRKIIVNAIRTIRANTDKIESQINAGDLSQLQTLCAALRDSVSAIEAAAKK</sequence>
<accession>A0A218M339</accession>
<dbReference type="EMBL" id="KY979132">
    <property type="protein sequence ID" value="ASD50457.1"/>
    <property type="molecule type" value="Genomic_DNA"/>
</dbReference>
<keyword evidence="2" id="KW-1185">Reference proteome</keyword>
<dbReference type="Proteomes" id="UP000224101">
    <property type="component" value="Segment"/>
</dbReference>
<reference evidence="1 2" key="1">
    <citation type="submission" date="2017-08" db="EMBL/GenBank/DDBJ databases">
        <title>Characterization and complete genome sequence of novel bacteriophage infecting the causal agent of bacterial fruit blotch, Acidovorax citrulli.</title>
        <authorList>
            <person name="Midani A.R."/>
            <person name="Park S.-H."/>
            <person name="Choi T.-J."/>
        </authorList>
    </citation>
    <scope>NUCLEOTIDE SEQUENCE [LARGE SCALE GENOMIC DNA]</scope>
</reference>
<name>A0A218M339_9CAUD</name>
<dbReference type="KEGG" id="vg:40085860"/>
<dbReference type="GeneID" id="40085860"/>
<protein>
    <submittedName>
        <fullName evidence="1">Uncharacterized protein</fullName>
    </submittedName>
</protein>
<evidence type="ECO:0000313" key="2">
    <source>
        <dbReference type="Proteomes" id="UP000224101"/>
    </source>
</evidence>